<dbReference type="PANTHER" id="PTHR46577">
    <property type="entry name" value="HTH-TYPE TRANSCRIPTIONAL REGULATORY PROTEIN GABR"/>
    <property type="match status" value="1"/>
</dbReference>
<evidence type="ECO:0000259" key="6">
    <source>
        <dbReference type="PROSITE" id="PS50949"/>
    </source>
</evidence>
<dbReference type="Proteomes" id="UP001196509">
    <property type="component" value="Unassembled WGS sequence"/>
</dbReference>
<evidence type="ECO:0000313" key="8">
    <source>
        <dbReference type="Proteomes" id="UP001196509"/>
    </source>
</evidence>
<dbReference type="PANTHER" id="PTHR46577:SF1">
    <property type="entry name" value="HTH-TYPE TRANSCRIPTIONAL REGULATORY PROTEIN GABR"/>
    <property type="match status" value="1"/>
</dbReference>
<dbReference type="PROSITE" id="PS50949">
    <property type="entry name" value="HTH_GNTR"/>
    <property type="match status" value="1"/>
</dbReference>
<dbReference type="SMART" id="SM00345">
    <property type="entry name" value="HTH_GNTR"/>
    <property type="match status" value="1"/>
</dbReference>
<evidence type="ECO:0000256" key="4">
    <source>
        <dbReference type="ARBA" id="ARBA00023125"/>
    </source>
</evidence>
<organism evidence="7 8">
    <name type="scientific">Flavimaribacter sediminis</name>
    <dbReference type="NCBI Taxonomy" id="2865987"/>
    <lineage>
        <taxon>Bacteria</taxon>
        <taxon>Pseudomonadati</taxon>
        <taxon>Pseudomonadota</taxon>
        <taxon>Alphaproteobacteria</taxon>
        <taxon>Hyphomicrobiales</taxon>
        <taxon>Rhizobiaceae</taxon>
        <taxon>Flavimaribacter</taxon>
    </lineage>
</organism>
<dbReference type="PRINTS" id="PR00035">
    <property type="entry name" value="HTHGNTR"/>
</dbReference>
<comment type="caution">
    <text evidence="7">The sequence shown here is derived from an EMBL/GenBank/DDBJ whole genome shotgun (WGS) entry which is preliminary data.</text>
</comment>
<dbReference type="SUPFAM" id="SSF53383">
    <property type="entry name" value="PLP-dependent transferases"/>
    <property type="match status" value="1"/>
</dbReference>
<dbReference type="Pfam" id="PF00392">
    <property type="entry name" value="GntR"/>
    <property type="match status" value="1"/>
</dbReference>
<evidence type="ECO:0000256" key="2">
    <source>
        <dbReference type="ARBA" id="ARBA00022898"/>
    </source>
</evidence>
<dbReference type="InterPro" id="IPR036388">
    <property type="entry name" value="WH-like_DNA-bd_sf"/>
</dbReference>
<sequence>MRNSLFHVERMEMTTLQTQIREMLVSAMLSGQLPVGAPIPSTRSMAKRLHVSRNTVMLAYQALASDGYLVARERSGFYVSPDIHDGAISGLKPAANPSKKTPTTDWAARFRVHPSDQTNIVKPSNWHDYPYPFIYGQADAALFPIAAWRDCMRQSMGRKWLDAWTNDHFAEDDRMLIEQIRQRILTRRGIFAEPDEILLTLGAQNALYILSSLLVKQGTKVAIENPGYPDIRNIFSLRTDTISPVPVDSEGIVVGEELAGSELVFVTPSHQYPTNVTMSLERRKQLLAWAEEADSLIIEDDYESETNYEGEPTPALKSLDGAHRVLYVGSLSKSLMPGLRMGFMVAPAPLIREARALRRLMLRHPPGNNQGVVALFLALGHHDTLIGRLHRSYRNRWMAMGKALDAWFPGWAEAPCFGGTSYWVKGPEWLDSTELAARALEDGVIIEPGDIYFSEPDMHRNYFRLGFSSISEERIEPGIERLAHIVKAMRQDQ</sequence>
<dbReference type="CDD" id="cd00609">
    <property type="entry name" value="AAT_like"/>
    <property type="match status" value="1"/>
</dbReference>
<dbReference type="GO" id="GO:0003700">
    <property type="term" value="F:DNA-binding transcription factor activity"/>
    <property type="evidence" value="ECO:0007669"/>
    <property type="project" value="InterPro"/>
</dbReference>
<keyword evidence="4" id="KW-0238">DNA-binding</keyword>
<dbReference type="GO" id="GO:0008483">
    <property type="term" value="F:transaminase activity"/>
    <property type="evidence" value="ECO:0007669"/>
    <property type="project" value="UniProtKB-KW"/>
</dbReference>
<dbReference type="EMBL" id="JAICBX010000001">
    <property type="protein sequence ID" value="MBW8636049.1"/>
    <property type="molecule type" value="Genomic_DNA"/>
</dbReference>
<dbReference type="GO" id="GO:0030170">
    <property type="term" value="F:pyridoxal phosphate binding"/>
    <property type="evidence" value="ECO:0007669"/>
    <property type="project" value="InterPro"/>
</dbReference>
<keyword evidence="2" id="KW-0663">Pyridoxal phosphate</keyword>
<keyword evidence="7" id="KW-0808">Transferase</keyword>
<dbReference type="InterPro" id="IPR000524">
    <property type="entry name" value="Tscrpt_reg_HTH_GntR"/>
</dbReference>
<accession>A0AAE2ZGB8</accession>
<evidence type="ECO:0000313" key="7">
    <source>
        <dbReference type="EMBL" id="MBW8636049.1"/>
    </source>
</evidence>
<dbReference type="SUPFAM" id="SSF46785">
    <property type="entry name" value="Winged helix' DNA-binding domain"/>
    <property type="match status" value="1"/>
</dbReference>
<reference evidence="7" key="1">
    <citation type="submission" date="2021-08" db="EMBL/GenBank/DDBJ databases">
        <title>Hoeflea bacterium WL0058 sp. nov., isolated from the sediment.</title>
        <authorList>
            <person name="Wang L."/>
            <person name="Zhang D."/>
        </authorList>
    </citation>
    <scope>NUCLEOTIDE SEQUENCE</scope>
    <source>
        <strain evidence="7">WL0058</strain>
    </source>
</reference>
<dbReference type="CDD" id="cd07377">
    <property type="entry name" value="WHTH_GntR"/>
    <property type="match status" value="1"/>
</dbReference>
<comment type="similarity">
    <text evidence="1">In the C-terminal section; belongs to the class-I pyridoxal-phosphate-dependent aminotransferase family.</text>
</comment>
<dbReference type="Pfam" id="PF00155">
    <property type="entry name" value="Aminotran_1_2"/>
    <property type="match status" value="1"/>
</dbReference>
<keyword evidence="8" id="KW-1185">Reference proteome</keyword>
<proteinExistence type="inferred from homology"/>
<keyword evidence="7" id="KW-0032">Aminotransferase</keyword>
<dbReference type="Gene3D" id="1.10.10.10">
    <property type="entry name" value="Winged helix-like DNA-binding domain superfamily/Winged helix DNA-binding domain"/>
    <property type="match status" value="1"/>
</dbReference>
<dbReference type="GO" id="GO:0003677">
    <property type="term" value="F:DNA binding"/>
    <property type="evidence" value="ECO:0007669"/>
    <property type="project" value="UniProtKB-KW"/>
</dbReference>
<dbReference type="AlphaFoldDB" id="A0AAE2ZGB8"/>
<dbReference type="InterPro" id="IPR015421">
    <property type="entry name" value="PyrdxlP-dep_Trfase_major"/>
</dbReference>
<dbReference type="InterPro" id="IPR036390">
    <property type="entry name" value="WH_DNA-bd_sf"/>
</dbReference>
<evidence type="ECO:0000256" key="3">
    <source>
        <dbReference type="ARBA" id="ARBA00023015"/>
    </source>
</evidence>
<keyword evidence="3" id="KW-0805">Transcription regulation</keyword>
<evidence type="ECO:0000256" key="1">
    <source>
        <dbReference type="ARBA" id="ARBA00005384"/>
    </source>
</evidence>
<feature type="domain" description="HTH gntR-type" evidence="6">
    <location>
        <begin position="14"/>
        <end position="82"/>
    </location>
</feature>
<dbReference type="InterPro" id="IPR051446">
    <property type="entry name" value="HTH_trans_reg/aminotransferase"/>
</dbReference>
<name>A0AAE2ZGB8_9HYPH</name>
<gene>
    <name evidence="7" type="ORF">K1W69_02535</name>
</gene>
<protein>
    <submittedName>
        <fullName evidence="7">PLP-dependent aminotransferase family protein</fullName>
    </submittedName>
</protein>
<keyword evidence="5" id="KW-0804">Transcription</keyword>
<dbReference type="InterPro" id="IPR004839">
    <property type="entry name" value="Aminotransferase_I/II_large"/>
</dbReference>
<evidence type="ECO:0000256" key="5">
    <source>
        <dbReference type="ARBA" id="ARBA00023163"/>
    </source>
</evidence>
<dbReference type="RefSeq" id="WP_220226759.1">
    <property type="nucleotide sequence ID" value="NZ_JAICBX010000001.1"/>
</dbReference>
<dbReference type="InterPro" id="IPR015424">
    <property type="entry name" value="PyrdxlP-dep_Trfase"/>
</dbReference>
<dbReference type="Gene3D" id="3.40.640.10">
    <property type="entry name" value="Type I PLP-dependent aspartate aminotransferase-like (Major domain)"/>
    <property type="match status" value="1"/>
</dbReference>